<name>A0A2S7N2R9_9BACI</name>
<sequence>MSKIEIGEILLLEGEDGQDQEIEILGTLDVDGAEYAVAGLVEEIKRETDEDMEIFFFRVDDEGELHEIESDEEFQKVASVLENNLKHDH</sequence>
<protein>
    <submittedName>
        <fullName evidence="1">DUF1292 domain-containing protein</fullName>
    </submittedName>
</protein>
<dbReference type="InterPro" id="IPR009711">
    <property type="entry name" value="UPF0473"/>
</dbReference>
<dbReference type="RefSeq" id="WP_104847426.1">
    <property type="nucleotide sequence ID" value="NZ_PKOZ01000001.1"/>
</dbReference>
<proteinExistence type="predicted"/>
<evidence type="ECO:0000313" key="1">
    <source>
        <dbReference type="EMBL" id="PQD96324.1"/>
    </source>
</evidence>
<organism evidence="1 2">
    <name type="scientific">Pradoshia eiseniae</name>
    <dbReference type="NCBI Taxonomy" id="2064768"/>
    <lineage>
        <taxon>Bacteria</taxon>
        <taxon>Bacillati</taxon>
        <taxon>Bacillota</taxon>
        <taxon>Bacilli</taxon>
        <taxon>Bacillales</taxon>
        <taxon>Bacillaceae</taxon>
        <taxon>Pradoshia</taxon>
    </lineage>
</organism>
<dbReference type="Pfam" id="PF06949">
    <property type="entry name" value="DUF1292"/>
    <property type="match status" value="1"/>
</dbReference>
<dbReference type="EMBL" id="PKOZ01000001">
    <property type="protein sequence ID" value="PQD96324.1"/>
    <property type="molecule type" value="Genomic_DNA"/>
</dbReference>
<accession>A0A2S7N2R9</accession>
<dbReference type="OrthoDB" id="2626955at2"/>
<dbReference type="Proteomes" id="UP000239663">
    <property type="component" value="Unassembled WGS sequence"/>
</dbReference>
<comment type="caution">
    <text evidence="1">The sequence shown here is derived from an EMBL/GenBank/DDBJ whole genome shotgun (WGS) entry which is preliminary data.</text>
</comment>
<keyword evidence="2" id="KW-1185">Reference proteome</keyword>
<evidence type="ECO:0000313" key="2">
    <source>
        <dbReference type="Proteomes" id="UP000239663"/>
    </source>
</evidence>
<reference evidence="1 2" key="1">
    <citation type="submission" date="2017-12" db="EMBL/GenBank/DDBJ databases">
        <title>Taxonomic description and draft genome of Pradoshia cofamensis Gen. nov., sp. nov., a thermotolerant bacillale isolated from anterior gut of earthworm Eisenia fetida.</title>
        <authorList>
            <person name="Saha T."/>
            <person name="Chakraborty R."/>
        </authorList>
    </citation>
    <scope>NUCLEOTIDE SEQUENCE [LARGE SCALE GENOMIC DNA]</scope>
    <source>
        <strain evidence="1 2">EAG3</strain>
    </source>
</reference>
<dbReference type="AlphaFoldDB" id="A0A2S7N2R9"/>
<gene>
    <name evidence="1" type="ORF">CYL18_00030</name>
</gene>